<feature type="transmembrane region" description="Helical" evidence="8">
    <location>
        <begin position="209"/>
        <end position="231"/>
    </location>
</feature>
<feature type="transmembrane region" description="Helical" evidence="8">
    <location>
        <begin position="134"/>
        <end position="152"/>
    </location>
</feature>
<dbReference type="InterPro" id="IPR037294">
    <property type="entry name" value="ABC_BtuC-like"/>
</dbReference>
<evidence type="ECO:0000256" key="4">
    <source>
        <dbReference type="ARBA" id="ARBA00022475"/>
    </source>
</evidence>
<evidence type="ECO:0000256" key="7">
    <source>
        <dbReference type="ARBA" id="ARBA00023136"/>
    </source>
</evidence>
<keyword evidence="3" id="KW-0813">Transport</keyword>
<dbReference type="Pfam" id="PF01032">
    <property type="entry name" value="FecCD"/>
    <property type="match status" value="1"/>
</dbReference>
<organism evidence="9 10">
    <name type="scientific">Microbacterium resistens</name>
    <dbReference type="NCBI Taxonomy" id="156977"/>
    <lineage>
        <taxon>Bacteria</taxon>
        <taxon>Bacillati</taxon>
        <taxon>Actinomycetota</taxon>
        <taxon>Actinomycetes</taxon>
        <taxon>Micrococcales</taxon>
        <taxon>Microbacteriaceae</taxon>
        <taxon>Microbacterium</taxon>
    </lineage>
</organism>
<keyword evidence="5 8" id="KW-0812">Transmembrane</keyword>
<dbReference type="EMBL" id="CP082781">
    <property type="protein sequence ID" value="UGS27380.1"/>
    <property type="molecule type" value="Genomic_DNA"/>
</dbReference>
<name>A0ABY3RWL6_9MICO</name>
<evidence type="ECO:0000256" key="2">
    <source>
        <dbReference type="ARBA" id="ARBA00007935"/>
    </source>
</evidence>
<comment type="similarity">
    <text evidence="2">Belongs to the binding-protein-dependent transport system permease family. FecCD subfamily.</text>
</comment>
<dbReference type="PANTHER" id="PTHR30472">
    <property type="entry name" value="FERRIC ENTEROBACTIN TRANSPORT SYSTEM PERMEASE PROTEIN"/>
    <property type="match status" value="1"/>
</dbReference>
<evidence type="ECO:0000256" key="6">
    <source>
        <dbReference type="ARBA" id="ARBA00022989"/>
    </source>
</evidence>
<keyword evidence="4" id="KW-1003">Cell membrane</keyword>
<evidence type="ECO:0000313" key="9">
    <source>
        <dbReference type="EMBL" id="UGS27380.1"/>
    </source>
</evidence>
<accession>A0ABY3RWL6</accession>
<keyword evidence="7 8" id="KW-0472">Membrane</keyword>
<evidence type="ECO:0000313" key="10">
    <source>
        <dbReference type="Proteomes" id="UP001199642"/>
    </source>
</evidence>
<feature type="transmembrane region" description="Helical" evidence="8">
    <location>
        <begin position="108"/>
        <end position="128"/>
    </location>
</feature>
<feature type="transmembrane region" description="Helical" evidence="8">
    <location>
        <begin position="164"/>
        <end position="184"/>
    </location>
</feature>
<feature type="transmembrane region" description="Helical" evidence="8">
    <location>
        <begin position="25"/>
        <end position="48"/>
    </location>
</feature>
<keyword evidence="10" id="KW-1185">Reference proteome</keyword>
<sequence length="349" mass="34907">MNIGTAIVEPARTPFAVRPSRTASVMLGASLILALSVVLSLAVGARFIPLHEVALALVGAGHENVLHIVGELRVARTVNALICGVALGVAGVLMQAITRNPIADPGMLGVNAGASFGVVAGLSVFGALGVGGTVWLALAGAAAASAVIFWFAGSRFAEASPVRLILAGVAFSAILGGATQALVLSDETLLDAFRFWRVGSLTARPVDEALPLVALVVVGALLALALAPALNAMSLGDDSAISLGVRPGVVRALALAAVALLCGTATAIAGPIAFVGLVVPHLVRRAVGPDLRIVLPASVLAAPAMLLLSDTLGRIIGGGGEVQVGIVTAFVGGPLLIAFVARRRGTRLS</sequence>
<reference evidence="9 10" key="1">
    <citation type="submission" date="2023-01" db="EMBL/GenBank/DDBJ databases">
        <title>Characterization of estradiol degrading bacteria Microbacterium sp. MZT7 and reveal degrading genes through genome analysis.</title>
        <authorList>
            <person name="Hao P."/>
            <person name="Gao Y."/>
        </authorList>
    </citation>
    <scope>NUCLEOTIDE SEQUENCE [LARGE SCALE GENOMIC DNA]</scope>
    <source>
        <strain evidence="9 10">MZT7</strain>
    </source>
</reference>
<dbReference type="CDD" id="cd06550">
    <property type="entry name" value="TM_ABC_iron-siderophores_like"/>
    <property type="match status" value="1"/>
</dbReference>
<feature type="transmembrane region" description="Helical" evidence="8">
    <location>
        <begin position="78"/>
        <end position="96"/>
    </location>
</feature>
<feature type="transmembrane region" description="Helical" evidence="8">
    <location>
        <begin position="320"/>
        <end position="341"/>
    </location>
</feature>
<keyword evidence="6 8" id="KW-1133">Transmembrane helix</keyword>
<dbReference type="PANTHER" id="PTHR30472:SF1">
    <property type="entry name" value="FE(3+) DICITRATE TRANSPORT SYSTEM PERMEASE PROTEIN FECC-RELATED"/>
    <property type="match status" value="1"/>
</dbReference>
<dbReference type="SUPFAM" id="SSF81345">
    <property type="entry name" value="ABC transporter involved in vitamin B12 uptake, BtuC"/>
    <property type="match status" value="1"/>
</dbReference>
<protein>
    <submittedName>
        <fullName evidence="9">Iron chelate uptake ABC transporter family permease subunit</fullName>
    </submittedName>
</protein>
<gene>
    <name evidence="9" type="ORF">K8F61_04020</name>
</gene>
<evidence type="ECO:0000256" key="8">
    <source>
        <dbReference type="SAM" id="Phobius"/>
    </source>
</evidence>
<evidence type="ECO:0000256" key="3">
    <source>
        <dbReference type="ARBA" id="ARBA00022448"/>
    </source>
</evidence>
<evidence type="ECO:0000256" key="1">
    <source>
        <dbReference type="ARBA" id="ARBA00004651"/>
    </source>
</evidence>
<dbReference type="Gene3D" id="1.10.3470.10">
    <property type="entry name" value="ABC transporter involved in vitamin B12 uptake, BtuC"/>
    <property type="match status" value="1"/>
</dbReference>
<feature type="transmembrane region" description="Helical" evidence="8">
    <location>
        <begin position="252"/>
        <end position="279"/>
    </location>
</feature>
<dbReference type="RefSeq" id="WP_231820756.1">
    <property type="nucleotide sequence ID" value="NZ_CP082781.1"/>
</dbReference>
<dbReference type="InterPro" id="IPR000522">
    <property type="entry name" value="ABC_transptr_permease_BtuC"/>
</dbReference>
<evidence type="ECO:0000256" key="5">
    <source>
        <dbReference type="ARBA" id="ARBA00022692"/>
    </source>
</evidence>
<dbReference type="Proteomes" id="UP001199642">
    <property type="component" value="Chromosome"/>
</dbReference>
<comment type="subcellular location">
    <subcellularLocation>
        <location evidence="1">Cell membrane</location>
        <topology evidence="1">Multi-pass membrane protein</topology>
    </subcellularLocation>
</comment>
<proteinExistence type="inferred from homology"/>